<dbReference type="EMBL" id="CAXLJM020000034">
    <property type="protein sequence ID" value="CAL8103114.1"/>
    <property type="molecule type" value="Genomic_DNA"/>
</dbReference>
<evidence type="ECO:0000256" key="2">
    <source>
        <dbReference type="SAM" id="SignalP"/>
    </source>
</evidence>
<dbReference type="Pfam" id="PF01391">
    <property type="entry name" value="Collagen"/>
    <property type="match status" value="2"/>
</dbReference>
<dbReference type="PANTHER" id="PTHR24637">
    <property type="entry name" value="COLLAGEN"/>
    <property type="match status" value="1"/>
</dbReference>
<feature type="compositionally biased region" description="Low complexity" evidence="1">
    <location>
        <begin position="248"/>
        <end position="259"/>
    </location>
</feature>
<proteinExistence type="predicted"/>
<evidence type="ECO:0000313" key="3">
    <source>
        <dbReference type="EMBL" id="CAL8103114.1"/>
    </source>
</evidence>
<protein>
    <submittedName>
        <fullName evidence="3">Uncharacterized protein</fullName>
    </submittedName>
</protein>
<evidence type="ECO:0000256" key="1">
    <source>
        <dbReference type="SAM" id="MobiDB-lite"/>
    </source>
</evidence>
<gene>
    <name evidence="3" type="ORF">ODALV1_LOCUS11351</name>
</gene>
<feature type="region of interest" description="Disordered" evidence="1">
    <location>
        <begin position="130"/>
        <end position="259"/>
    </location>
</feature>
<reference evidence="3 4" key="1">
    <citation type="submission" date="2024-08" db="EMBL/GenBank/DDBJ databases">
        <authorList>
            <person name="Cucini C."/>
            <person name="Frati F."/>
        </authorList>
    </citation>
    <scope>NUCLEOTIDE SEQUENCE [LARGE SCALE GENOMIC DNA]</scope>
</reference>
<feature type="signal peptide" evidence="2">
    <location>
        <begin position="1"/>
        <end position="25"/>
    </location>
</feature>
<organism evidence="3 4">
    <name type="scientific">Orchesella dallaii</name>
    <dbReference type="NCBI Taxonomy" id="48710"/>
    <lineage>
        <taxon>Eukaryota</taxon>
        <taxon>Metazoa</taxon>
        <taxon>Ecdysozoa</taxon>
        <taxon>Arthropoda</taxon>
        <taxon>Hexapoda</taxon>
        <taxon>Collembola</taxon>
        <taxon>Entomobryomorpha</taxon>
        <taxon>Entomobryoidea</taxon>
        <taxon>Orchesellidae</taxon>
        <taxon>Orchesellinae</taxon>
        <taxon>Orchesella</taxon>
    </lineage>
</organism>
<keyword evidence="4" id="KW-1185">Reference proteome</keyword>
<feature type="region of interest" description="Disordered" evidence="1">
    <location>
        <begin position="274"/>
        <end position="297"/>
    </location>
</feature>
<accession>A0ABP1QL96</accession>
<comment type="caution">
    <text evidence="3">The sequence shown here is derived from an EMBL/GenBank/DDBJ whole genome shotgun (WGS) entry which is preliminary data.</text>
</comment>
<feature type="compositionally biased region" description="Low complexity" evidence="1">
    <location>
        <begin position="216"/>
        <end position="236"/>
    </location>
</feature>
<name>A0ABP1QL96_9HEXA</name>
<evidence type="ECO:0000313" key="4">
    <source>
        <dbReference type="Proteomes" id="UP001642540"/>
    </source>
</evidence>
<dbReference type="Proteomes" id="UP001642540">
    <property type="component" value="Unassembled WGS sequence"/>
</dbReference>
<feature type="compositionally biased region" description="Polar residues" evidence="1">
    <location>
        <begin position="274"/>
        <end position="284"/>
    </location>
</feature>
<keyword evidence="2" id="KW-0732">Signal</keyword>
<dbReference type="InterPro" id="IPR008160">
    <property type="entry name" value="Collagen"/>
</dbReference>
<feature type="compositionally biased region" description="Low complexity" evidence="1">
    <location>
        <begin position="287"/>
        <end position="297"/>
    </location>
</feature>
<sequence length="414" mass="42417">MGFKMIFKSQTLLVLSIALIVSVKAAQISEADLLALTKQEVDDESERLFEYVKTSSDGTRLGCKGKVGKGETAKVQALFIEDAAGRREIRRLAPVTAKVRNFLNQEEDKYVPLREFPRYCLDRVFRSASCPPGPAGRAGRDGRNGTQGVTGLVGQSGKPGIPGLDGAQGPQGPPGGVGLAGPSGDIGDTGLAGEPGPKGPKGIRGPDGKDGAVGSTGAPGTAGNPGTPGPNGLDGVDGVDGGPGAPGLDGLPGLPGPNGLNGISGLAGNNGANGFDGTNGQNGVAGTPGPDGHCGCDGPRDLDSDNCLASELIEEEEEPQITESVKADPPKLAQTTTSFWVTNNDLLYSHGDFKNKNKNKLADVPETMVEIEPELVDVDLVGDSVLLEPESKTEEVLAAIVSKVDADNELPVTK</sequence>
<feature type="chain" id="PRO_5046414030" evidence="2">
    <location>
        <begin position="26"/>
        <end position="414"/>
    </location>
</feature>
<feature type="compositionally biased region" description="Gly residues" evidence="1">
    <location>
        <begin position="238"/>
        <end position="247"/>
    </location>
</feature>